<dbReference type="SUPFAM" id="SSF48452">
    <property type="entry name" value="TPR-like"/>
    <property type="match status" value="1"/>
</dbReference>
<evidence type="ECO:0000259" key="1">
    <source>
        <dbReference type="PROSITE" id="PS50208"/>
    </source>
</evidence>
<dbReference type="InterPro" id="IPR052039">
    <property type="entry name" value="Caspase-related_regulators"/>
</dbReference>
<dbReference type="InterPro" id="IPR029030">
    <property type="entry name" value="Caspase-like_dom_sf"/>
</dbReference>
<dbReference type="SUPFAM" id="SSF52129">
    <property type="entry name" value="Caspase-like"/>
    <property type="match status" value="1"/>
</dbReference>
<gene>
    <name evidence="2" type="ORF">ABGN05_14550</name>
</gene>
<proteinExistence type="predicted"/>
<dbReference type="Pfam" id="PF00656">
    <property type="entry name" value="Peptidase_C14"/>
    <property type="match status" value="1"/>
</dbReference>
<dbReference type="PANTHER" id="PTHR22576:SF37">
    <property type="entry name" value="MUCOSA-ASSOCIATED LYMPHOID TISSUE LYMPHOMA TRANSLOCATION PROTEIN 1"/>
    <property type="match status" value="1"/>
</dbReference>
<reference evidence="2 3" key="1">
    <citation type="submission" date="2024-05" db="EMBL/GenBank/DDBJ databases">
        <authorList>
            <person name="Jiang F."/>
        </authorList>
    </citation>
    <scope>NUCLEOTIDE SEQUENCE [LARGE SCALE GENOMIC DNA]</scope>
    <source>
        <strain evidence="2 3">LZ166</strain>
    </source>
</reference>
<dbReference type="PROSITE" id="PS50208">
    <property type="entry name" value="CASPASE_P20"/>
    <property type="match status" value="1"/>
</dbReference>
<dbReference type="InterPro" id="IPR001309">
    <property type="entry name" value="Pept_C14_p20"/>
</dbReference>
<name>A0ABV3SJD8_9HYPH</name>
<organism evidence="2 3">
    <name type="scientific">Aquibium pacificus</name>
    <dbReference type="NCBI Taxonomy" id="3153579"/>
    <lineage>
        <taxon>Bacteria</taxon>
        <taxon>Pseudomonadati</taxon>
        <taxon>Pseudomonadota</taxon>
        <taxon>Alphaproteobacteria</taxon>
        <taxon>Hyphomicrobiales</taxon>
        <taxon>Phyllobacteriaceae</taxon>
        <taxon>Aquibium</taxon>
    </lineage>
</organism>
<keyword evidence="3" id="KW-1185">Reference proteome</keyword>
<dbReference type="InterPro" id="IPR011990">
    <property type="entry name" value="TPR-like_helical_dom_sf"/>
</dbReference>
<sequence>MFLTEALRGWVGSRALAGALAAFLFLVHGFAAARASGYGEAPVLRGVALTIGNGDYAALPSLANPPQDADAIEELLSDLGFDAVRRTDRDADDLRKDLDRFVEDAGDADVAVLYYAGHGIEAGGENFLVPVDADLASLDAAGERLVPLSDILNRLRQTVPVTILLLDACRDNPFPPTATLRVRPDAPAEPLSAGGLGQTRGVRALDAAAPKTGSLGMVIGFAAEPGMPALDGDIGGHSPYAAALLRHIDAMAGEEFGTVMRMVAEEVYLKTGGRQRPWTNESLRRLLYLGDRPDPVEGAEGEILTERRQLLVHIAALPDPQRAQAETLARSGQVPMSVVYAMMRAAGLDPTDDPQKIEARLKAELERFAELRRTRNAMENPDPEIERLTRLADEAELEGALHAADDFREQAKQRVASLRDTRLDQLEALRQRFFEDAEVFARSAETKKLLFRFEDAARDYGGAREIVAEVDREKALRYGLEEIDAYLTHSELQGSSGSLDRAEALTREALGSSSGIPPAIEAELSHRLALILLLRSSRAGDMSAFDEALGLLAWALSVGEDLAPAQRGRIRLDHGRAVGQIALAKGDFSSLTGAEADFEQAASLARQAGDEALEAEARFRQVQSLYFRWAAAPDPALLQDVIGHMDSMMTLLPDDETADALAARYIANATYIALDVAMRQNTPDALSIAGDINGAALDIFPDDRFPLIAAELKSMAGRIALEWAERFGDGSGLLQAEVVQRAALETFRQAEAAAPAGEAEWRLGMTLSAIGRREPGNERLREAIDIFERLGKIATASANAGLRNQVDFEAARTRSALGRKTADPDRLREAAETFERLKQAVAPGTPDGTLRLDMELGTTLAALARLSGDTAELRRGTQLLAESVARNEALGARTANIGPFLELYQNYADAAAALALVTKDPAELETAIAAHGELHSMFGEIGNVQGSALAANGLAYLLVTALRLDFDPARLARAEELAAEARAGFAAMPQLAGYLENTTCEIRTERARHDRDLAIAKEALAECRHALELLTAAQQTDAVETAKTSVERALELLENLGD</sequence>
<feature type="domain" description="Caspase family p20" evidence="1">
    <location>
        <begin position="44"/>
        <end position="173"/>
    </location>
</feature>
<dbReference type="EMBL" id="JBDPGJ010000003">
    <property type="protein sequence ID" value="MEX0406882.1"/>
    <property type="molecule type" value="Genomic_DNA"/>
</dbReference>
<evidence type="ECO:0000313" key="3">
    <source>
        <dbReference type="Proteomes" id="UP001556692"/>
    </source>
</evidence>
<evidence type="ECO:0000313" key="2">
    <source>
        <dbReference type="EMBL" id="MEX0406882.1"/>
    </source>
</evidence>
<comment type="caution">
    <text evidence="2">The sequence shown here is derived from an EMBL/GenBank/DDBJ whole genome shotgun (WGS) entry which is preliminary data.</text>
</comment>
<dbReference type="InterPro" id="IPR011600">
    <property type="entry name" value="Pept_C14_caspase"/>
</dbReference>
<protein>
    <submittedName>
        <fullName evidence="2">Caspase family protein</fullName>
    </submittedName>
</protein>
<dbReference type="RefSeq" id="WP_367954764.1">
    <property type="nucleotide sequence ID" value="NZ_JBDPGJ010000003.1"/>
</dbReference>
<accession>A0ABV3SJD8</accession>
<dbReference type="PANTHER" id="PTHR22576">
    <property type="entry name" value="MUCOSA ASSOCIATED LYMPHOID TISSUE LYMPHOMA TRANSLOCATION PROTEIN 1/PARACASPASE"/>
    <property type="match status" value="1"/>
</dbReference>
<dbReference type="Proteomes" id="UP001556692">
    <property type="component" value="Unassembled WGS sequence"/>
</dbReference>
<dbReference type="Gene3D" id="3.40.50.1460">
    <property type="match status" value="1"/>
</dbReference>